<proteinExistence type="predicted"/>
<organism evidence="1 2">
    <name type="scientific">Streptomyces sp. 900129855</name>
    <dbReference type="NCBI Taxonomy" id="3155129"/>
    <lineage>
        <taxon>Bacteria</taxon>
        <taxon>Bacillati</taxon>
        <taxon>Actinomycetota</taxon>
        <taxon>Actinomycetes</taxon>
        <taxon>Kitasatosporales</taxon>
        <taxon>Streptomycetaceae</taxon>
        <taxon>Streptomyces</taxon>
    </lineage>
</organism>
<protein>
    <submittedName>
        <fullName evidence="1">Uncharacterized protein</fullName>
    </submittedName>
</protein>
<keyword evidence="2" id="KW-1185">Reference proteome</keyword>
<gene>
    <name evidence="1" type="ORF">AB0E89_23015</name>
</gene>
<dbReference type="Proteomes" id="UP001550739">
    <property type="component" value="Unassembled WGS sequence"/>
</dbReference>
<accession>A0ABV2ZLF1</accession>
<evidence type="ECO:0000313" key="1">
    <source>
        <dbReference type="EMBL" id="MEU3783382.1"/>
    </source>
</evidence>
<comment type="caution">
    <text evidence="1">The sequence shown here is derived from an EMBL/GenBank/DDBJ whole genome shotgun (WGS) entry which is preliminary data.</text>
</comment>
<reference evidence="1 2" key="1">
    <citation type="submission" date="2024-06" db="EMBL/GenBank/DDBJ databases">
        <title>The Natural Products Discovery Center: Release of the First 8490 Sequenced Strains for Exploring Actinobacteria Biosynthetic Diversity.</title>
        <authorList>
            <person name="Kalkreuter E."/>
            <person name="Kautsar S.A."/>
            <person name="Yang D."/>
            <person name="Bader C.D."/>
            <person name="Teijaro C.N."/>
            <person name="Fluegel L."/>
            <person name="Davis C.M."/>
            <person name="Simpson J.R."/>
            <person name="Lauterbach L."/>
            <person name="Steele A.D."/>
            <person name="Gui C."/>
            <person name="Meng S."/>
            <person name="Li G."/>
            <person name="Viehrig K."/>
            <person name="Ye F."/>
            <person name="Su P."/>
            <person name="Kiefer A.F."/>
            <person name="Nichols A."/>
            <person name="Cepeda A.J."/>
            <person name="Yan W."/>
            <person name="Fan B."/>
            <person name="Jiang Y."/>
            <person name="Adhikari A."/>
            <person name="Zheng C.-J."/>
            <person name="Schuster L."/>
            <person name="Cowan T.M."/>
            <person name="Smanski M.J."/>
            <person name="Chevrette M.G."/>
            <person name="De Carvalho L.P.S."/>
            <person name="Shen B."/>
        </authorList>
    </citation>
    <scope>NUCLEOTIDE SEQUENCE [LARGE SCALE GENOMIC DNA]</scope>
    <source>
        <strain evidence="1 2">NPDC033843</strain>
    </source>
</reference>
<dbReference type="EMBL" id="JBEZVE010000012">
    <property type="protein sequence ID" value="MEU3783382.1"/>
    <property type="molecule type" value="Genomic_DNA"/>
</dbReference>
<name>A0ABV2ZLF1_9ACTN</name>
<evidence type="ECO:0000313" key="2">
    <source>
        <dbReference type="Proteomes" id="UP001550739"/>
    </source>
</evidence>
<dbReference type="RefSeq" id="WP_361704509.1">
    <property type="nucleotide sequence ID" value="NZ_JBEZVE010000012.1"/>
</dbReference>
<sequence length="90" mass="9755">MLQPVSPHMRQALEASLAGHGVTPEQFQQAQQLAKEAGEKMAAAYGEVVGRELRPADFARTVLGVESLGHLLVAVLREVTGRPDLCRHLD</sequence>